<evidence type="ECO:0000313" key="2">
    <source>
        <dbReference type="Proteomes" id="UP000324222"/>
    </source>
</evidence>
<protein>
    <submittedName>
        <fullName evidence="1">Uncharacterized protein</fullName>
    </submittedName>
</protein>
<dbReference type="EMBL" id="VSRR010129955">
    <property type="protein sequence ID" value="MPD02104.1"/>
    <property type="molecule type" value="Genomic_DNA"/>
</dbReference>
<name>A0A5B7K6B8_PORTR</name>
<dbReference type="Proteomes" id="UP000324222">
    <property type="component" value="Unassembled WGS sequence"/>
</dbReference>
<evidence type="ECO:0000313" key="1">
    <source>
        <dbReference type="EMBL" id="MPD02104.1"/>
    </source>
</evidence>
<organism evidence="1 2">
    <name type="scientific">Portunus trituberculatus</name>
    <name type="common">Swimming crab</name>
    <name type="synonym">Neptunus trituberculatus</name>
    <dbReference type="NCBI Taxonomy" id="210409"/>
    <lineage>
        <taxon>Eukaryota</taxon>
        <taxon>Metazoa</taxon>
        <taxon>Ecdysozoa</taxon>
        <taxon>Arthropoda</taxon>
        <taxon>Crustacea</taxon>
        <taxon>Multicrustacea</taxon>
        <taxon>Malacostraca</taxon>
        <taxon>Eumalacostraca</taxon>
        <taxon>Eucarida</taxon>
        <taxon>Decapoda</taxon>
        <taxon>Pleocyemata</taxon>
        <taxon>Brachyura</taxon>
        <taxon>Eubrachyura</taxon>
        <taxon>Portunoidea</taxon>
        <taxon>Portunidae</taxon>
        <taxon>Portuninae</taxon>
        <taxon>Portunus</taxon>
    </lineage>
</organism>
<proteinExistence type="predicted"/>
<reference evidence="1 2" key="1">
    <citation type="submission" date="2019-05" db="EMBL/GenBank/DDBJ databases">
        <title>Another draft genome of Portunus trituberculatus and its Hox gene families provides insights of decapod evolution.</title>
        <authorList>
            <person name="Jeong J.-H."/>
            <person name="Song I."/>
            <person name="Kim S."/>
            <person name="Choi T."/>
            <person name="Kim D."/>
            <person name="Ryu S."/>
            <person name="Kim W."/>
        </authorList>
    </citation>
    <scope>NUCLEOTIDE SEQUENCE [LARGE SCALE GENOMIC DNA]</scope>
    <source>
        <tissue evidence="1">Muscle</tissue>
    </source>
</reference>
<gene>
    <name evidence="1" type="ORF">E2C01_097662</name>
</gene>
<dbReference type="AlphaFoldDB" id="A0A5B7K6B8"/>
<keyword evidence="2" id="KW-1185">Reference proteome</keyword>
<comment type="caution">
    <text evidence="1">The sequence shown here is derived from an EMBL/GenBank/DDBJ whole genome shotgun (WGS) entry which is preliminary data.</text>
</comment>
<accession>A0A5B7K6B8</accession>
<sequence>MIGGGSPLHVTTPAGERDWGFRWCMEESVARDRQRLFITTAPWIDAVDVVDDRGPPLPVMSPVSTRS</sequence>